<dbReference type="EMBL" id="LWDX02075669">
    <property type="protein sequence ID" value="OEL12820.1"/>
    <property type="molecule type" value="Genomic_DNA"/>
</dbReference>
<reference evidence="1 2" key="1">
    <citation type="submission" date="2016-09" db="EMBL/GenBank/DDBJ databases">
        <title>The draft genome of Dichanthelium oligosanthes: A C3 panicoid grass species.</title>
        <authorList>
            <person name="Studer A.J."/>
            <person name="Schnable J.C."/>
            <person name="Brutnell T.P."/>
        </authorList>
    </citation>
    <scope>NUCLEOTIDE SEQUENCE [LARGE SCALE GENOMIC DNA]</scope>
    <source>
        <strain evidence="2">cv. Kellogg 1175</strain>
        <tissue evidence="1">Leaf</tissue>
    </source>
</reference>
<organism evidence="1 2">
    <name type="scientific">Dichanthelium oligosanthes</name>
    <dbReference type="NCBI Taxonomy" id="888268"/>
    <lineage>
        <taxon>Eukaryota</taxon>
        <taxon>Viridiplantae</taxon>
        <taxon>Streptophyta</taxon>
        <taxon>Embryophyta</taxon>
        <taxon>Tracheophyta</taxon>
        <taxon>Spermatophyta</taxon>
        <taxon>Magnoliopsida</taxon>
        <taxon>Liliopsida</taxon>
        <taxon>Poales</taxon>
        <taxon>Poaceae</taxon>
        <taxon>PACMAD clade</taxon>
        <taxon>Panicoideae</taxon>
        <taxon>Panicodae</taxon>
        <taxon>Paniceae</taxon>
        <taxon>Dichantheliinae</taxon>
        <taxon>Dichanthelium</taxon>
    </lineage>
</organism>
<dbReference type="AlphaFoldDB" id="A0A1E5UIW9"/>
<comment type="caution">
    <text evidence="1">The sequence shown here is derived from an EMBL/GenBank/DDBJ whole genome shotgun (WGS) entry which is preliminary data.</text>
</comment>
<protein>
    <submittedName>
        <fullName evidence="1">Uncharacterized protein</fullName>
    </submittedName>
</protein>
<evidence type="ECO:0000313" key="2">
    <source>
        <dbReference type="Proteomes" id="UP000095767"/>
    </source>
</evidence>
<sequence length="133" mass="13983">MCIRDRAPPLPTAALPAARQVQARGLLSSTGGVSKRTLGGRGGAASVRAVDGASAVAAVTAAADAPLPPAQVTWHIVISAVGGSRHILPRFLSRVAQKKYEFCGGSGLVMKKDYYIRCQGFGWNRERNAVDRP</sequence>
<evidence type="ECO:0000313" key="1">
    <source>
        <dbReference type="EMBL" id="OEL12820.1"/>
    </source>
</evidence>
<dbReference type="Proteomes" id="UP000095767">
    <property type="component" value="Unassembled WGS sequence"/>
</dbReference>
<keyword evidence="2" id="KW-1185">Reference proteome</keyword>
<dbReference type="PANTHER" id="PTHR36809">
    <property type="entry name" value="TRANSMEMBRANE PROTEIN"/>
    <property type="match status" value="1"/>
</dbReference>
<dbReference type="PANTHER" id="PTHR36809:SF1">
    <property type="entry name" value="TRANSMEMBRANE PROTEIN"/>
    <property type="match status" value="1"/>
</dbReference>
<name>A0A1E5UIW9_9POAL</name>
<accession>A0A1E5UIW9</accession>
<proteinExistence type="predicted"/>
<gene>
    <name evidence="1" type="ORF">BAE44_0026159</name>
</gene>